<dbReference type="Proteomes" id="UP001190700">
    <property type="component" value="Unassembled WGS sequence"/>
</dbReference>
<evidence type="ECO:0000256" key="2">
    <source>
        <dbReference type="PROSITE-ProRule" id="PRU00192"/>
    </source>
</evidence>
<protein>
    <recommendedName>
        <fullName evidence="4">SH3 domain-containing protein</fullName>
    </recommendedName>
</protein>
<gene>
    <name evidence="5" type="ORF">CYMTET_51669</name>
</gene>
<dbReference type="EMBL" id="LGRX02034260">
    <property type="protein sequence ID" value="KAK3238308.1"/>
    <property type="molecule type" value="Genomic_DNA"/>
</dbReference>
<evidence type="ECO:0000313" key="6">
    <source>
        <dbReference type="Proteomes" id="UP001190700"/>
    </source>
</evidence>
<dbReference type="Gene3D" id="2.30.30.40">
    <property type="entry name" value="SH3 Domains"/>
    <property type="match status" value="1"/>
</dbReference>
<dbReference type="PROSITE" id="PS50002">
    <property type="entry name" value="SH3"/>
    <property type="match status" value="1"/>
</dbReference>
<dbReference type="AlphaFoldDB" id="A0AAE0BLU3"/>
<dbReference type="SUPFAM" id="SSF50044">
    <property type="entry name" value="SH3-domain"/>
    <property type="match status" value="1"/>
</dbReference>
<evidence type="ECO:0000259" key="4">
    <source>
        <dbReference type="PROSITE" id="PS50002"/>
    </source>
</evidence>
<feature type="non-terminal residue" evidence="5">
    <location>
        <position position="418"/>
    </location>
</feature>
<evidence type="ECO:0000256" key="1">
    <source>
        <dbReference type="ARBA" id="ARBA00022443"/>
    </source>
</evidence>
<evidence type="ECO:0000313" key="5">
    <source>
        <dbReference type="EMBL" id="KAK3238308.1"/>
    </source>
</evidence>
<proteinExistence type="predicted"/>
<comment type="caution">
    <text evidence="5">The sequence shown here is derived from an EMBL/GenBank/DDBJ whole genome shotgun (WGS) entry which is preliminary data.</text>
</comment>
<sequence>MDDTFLLEKKPTHFAVYAHTPNEFPRGQLQLPKDTAVFVEEKRENGWWVVRKEDGKVGIVPASILLLLSSLVEGRMPDGSMKGGRKKSQVPDEENSNKAVHVNPIFDTPDSPKHARRPSVSRGTESLVAKLKTRDRQGSEPLLPASTPAGIEMPQSLVDKSSASSSSTAAPPSNPQVVELDSNTAQAQANTAATLKKRSFVEVALMKTFAIAKKLRYAMWSRHAGAGAGLVVAMLGLEAPFCDWIIPDDQYVLDMGEVSEEFVEGPQGAMIPGFHDFAFAILCGLGGLYAMYYELTDSDGVSKWRAGGWWVLGTMCLITFETLPAAACAISVAYLATLACVLEETPLETKSEARRKLAEKGKKAEKAAGAPPSGLRASVFVLGPVRWAEVNVYAPESVREHMANWRKAPMKALHLWLR</sequence>
<organism evidence="5 6">
    <name type="scientific">Cymbomonas tetramitiformis</name>
    <dbReference type="NCBI Taxonomy" id="36881"/>
    <lineage>
        <taxon>Eukaryota</taxon>
        <taxon>Viridiplantae</taxon>
        <taxon>Chlorophyta</taxon>
        <taxon>Pyramimonadophyceae</taxon>
        <taxon>Pyramimonadales</taxon>
        <taxon>Pyramimonadaceae</taxon>
        <taxon>Cymbomonas</taxon>
    </lineage>
</organism>
<keyword evidence="1 2" id="KW-0728">SH3 domain</keyword>
<feature type="compositionally biased region" description="Low complexity" evidence="3">
    <location>
        <begin position="161"/>
        <end position="171"/>
    </location>
</feature>
<name>A0AAE0BLU3_9CHLO</name>
<dbReference type="InterPro" id="IPR036028">
    <property type="entry name" value="SH3-like_dom_sf"/>
</dbReference>
<feature type="region of interest" description="Disordered" evidence="3">
    <location>
        <begin position="75"/>
        <end position="179"/>
    </location>
</feature>
<feature type="region of interest" description="Disordered" evidence="3">
    <location>
        <begin position="352"/>
        <end position="371"/>
    </location>
</feature>
<dbReference type="InterPro" id="IPR001452">
    <property type="entry name" value="SH3_domain"/>
</dbReference>
<dbReference type="SMART" id="SM00326">
    <property type="entry name" value="SH3"/>
    <property type="match status" value="1"/>
</dbReference>
<accession>A0AAE0BLU3</accession>
<dbReference type="CDD" id="cd00174">
    <property type="entry name" value="SH3"/>
    <property type="match status" value="1"/>
</dbReference>
<keyword evidence="6" id="KW-1185">Reference proteome</keyword>
<feature type="domain" description="SH3" evidence="4">
    <location>
        <begin position="8"/>
        <end position="70"/>
    </location>
</feature>
<dbReference type="Pfam" id="PF00018">
    <property type="entry name" value="SH3_1"/>
    <property type="match status" value="1"/>
</dbReference>
<feature type="compositionally biased region" description="Basic and acidic residues" evidence="3">
    <location>
        <begin position="352"/>
        <end position="366"/>
    </location>
</feature>
<reference evidence="5 6" key="1">
    <citation type="journal article" date="2015" name="Genome Biol. Evol.">
        <title>Comparative Genomics of a Bacterivorous Green Alga Reveals Evolutionary Causalities and Consequences of Phago-Mixotrophic Mode of Nutrition.</title>
        <authorList>
            <person name="Burns J.A."/>
            <person name="Paasch A."/>
            <person name="Narechania A."/>
            <person name="Kim E."/>
        </authorList>
    </citation>
    <scope>NUCLEOTIDE SEQUENCE [LARGE SCALE GENOMIC DNA]</scope>
    <source>
        <strain evidence="5 6">PLY_AMNH</strain>
    </source>
</reference>
<evidence type="ECO:0000256" key="3">
    <source>
        <dbReference type="SAM" id="MobiDB-lite"/>
    </source>
</evidence>